<dbReference type="SUPFAM" id="SSF51338">
    <property type="entry name" value="Composite domain of metallo-dependent hydrolases"/>
    <property type="match status" value="1"/>
</dbReference>
<dbReference type="GO" id="GO:0006146">
    <property type="term" value="P:adenine catabolic process"/>
    <property type="evidence" value="ECO:0007669"/>
    <property type="project" value="InterPro"/>
</dbReference>
<reference evidence="9 10" key="1">
    <citation type="submission" date="2019-03" db="EMBL/GenBank/DDBJ databases">
        <title>Freshwater and sediment microbial communities from various areas in North America, analyzing microbe dynamics in response to fracking.</title>
        <authorList>
            <person name="Lamendella R."/>
        </authorList>
    </citation>
    <scope>NUCLEOTIDE SEQUENCE [LARGE SCALE GENOMIC DNA]</scope>
    <source>
        <strain evidence="9 10">175.2</strain>
    </source>
</reference>
<evidence type="ECO:0000259" key="7">
    <source>
        <dbReference type="Pfam" id="PF01979"/>
    </source>
</evidence>
<feature type="domain" description="Adenine deaminase C-terminal" evidence="8">
    <location>
        <begin position="410"/>
        <end position="575"/>
    </location>
</feature>
<dbReference type="RefSeq" id="WP_132312739.1">
    <property type="nucleotide sequence ID" value="NZ_SMAR01000023.1"/>
</dbReference>
<feature type="domain" description="Amidohydrolase-related" evidence="7">
    <location>
        <begin position="74"/>
        <end position="358"/>
    </location>
</feature>
<evidence type="ECO:0000256" key="3">
    <source>
        <dbReference type="ARBA" id="ARBA00022801"/>
    </source>
</evidence>
<accession>A0A4R3NUN6</accession>
<dbReference type="GO" id="GO:0000034">
    <property type="term" value="F:adenine deaminase activity"/>
    <property type="evidence" value="ECO:0007669"/>
    <property type="project" value="UniProtKB-UniRule"/>
</dbReference>
<evidence type="ECO:0000313" key="9">
    <source>
        <dbReference type="EMBL" id="TCT36184.1"/>
    </source>
</evidence>
<dbReference type="HAMAP" id="MF_01518">
    <property type="entry name" value="Adenine_deamin"/>
    <property type="match status" value="1"/>
</dbReference>
<keyword evidence="10" id="KW-1185">Reference proteome</keyword>
<comment type="catalytic activity">
    <reaction evidence="5 6">
        <text>adenine + H2O + H(+) = hypoxanthine + NH4(+)</text>
        <dbReference type="Rhea" id="RHEA:23688"/>
        <dbReference type="ChEBI" id="CHEBI:15377"/>
        <dbReference type="ChEBI" id="CHEBI:15378"/>
        <dbReference type="ChEBI" id="CHEBI:16708"/>
        <dbReference type="ChEBI" id="CHEBI:17368"/>
        <dbReference type="ChEBI" id="CHEBI:28938"/>
        <dbReference type="EC" id="3.5.4.2"/>
    </reaction>
</comment>
<comment type="cofactor">
    <cofactor evidence="6">
        <name>Mn(2+)</name>
        <dbReference type="ChEBI" id="CHEBI:29035"/>
    </cofactor>
</comment>
<dbReference type="InterPro" id="IPR006680">
    <property type="entry name" value="Amidohydro-rel"/>
</dbReference>
<dbReference type="AlphaFoldDB" id="A0A4R3NUN6"/>
<dbReference type="Pfam" id="PF13382">
    <property type="entry name" value="Adenine_deam_C"/>
    <property type="match status" value="1"/>
</dbReference>
<dbReference type="EMBL" id="SMAR01000023">
    <property type="protein sequence ID" value="TCT36184.1"/>
    <property type="molecule type" value="Genomic_DNA"/>
</dbReference>
<dbReference type="Proteomes" id="UP000295097">
    <property type="component" value="Unassembled WGS sequence"/>
</dbReference>
<evidence type="ECO:0000256" key="5">
    <source>
        <dbReference type="ARBA" id="ARBA00047720"/>
    </source>
</evidence>
<evidence type="ECO:0000313" key="10">
    <source>
        <dbReference type="Proteomes" id="UP000295097"/>
    </source>
</evidence>
<keyword evidence="3 6" id="KW-0378">Hydrolase</keyword>
<protein>
    <recommendedName>
        <fullName evidence="2 6">Adenine deaminase</fullName>
        <shortName evidence="6">Adenase</shortName>
        <shortName evidence="6">Adenine aminase</shortName>
        <ecNumber evidence="2 6">3.5.4.2</ecNumber>
    </recommendedName>
</protein>
<keyword evidence="4 6" id="KW-0464">Manganese</keyword>
<dbReference type="OrthoDB" id="9775607at2"/>
<proteinExistence type="inferred from homology"/>
<organism evidence="9 10">
    <name type="scientific">Martelella mediterranea</name>
    <dbReference type="NCBI Taxonomy" id="293089"/>
    <lineage>
        <taxon>Bacteria</taxon>
        <taxon>Pseudomonadati</taxon>
        <taxon>Pseudomonadota</taxon>
        <taxon>Alphaproteobacteria</taxon>
        <taxon>Hyphomicrobiales</taxon>
        <taxon>Aurantimonadaceae</taxon>
        <taxon>Martelella</taxon>
    </lineage>
</organism>
<dbReference type="Pfam" id="PF01979">
    <property type="entry name" value="Amidohydro_1"/>
    <property type="match status" value="1"/>
</dbReference>
<dbReference type="EC" id="3.5.4.2" evidence="2 6"/>
<dbReference type="InterPro" id="IPR032466">
    <property type="entry name" value="Metal_Hydrolase"/>
</dbReference>
<dbReference type="InterPro" id="IPR006679">
    <property type="entry name" value="Adenine_deam"/>
</dbReference>
<comment type="similarity">
    <text evidence="1 6">Belongs to the metallo-dependent hydrolases superfamily. Adenine deaminase family.</text>
</comment>
<dbReference type="Gene3D" id="2.30.40.10">
    <property type="entry name" value="Urease, subunit C, domain 1"/>
    <property type="match status" value="1"/>
</dbReference>
<gene>
    <name evidence="6" type="primary">ade</name>
    <name evidence="9" type="ORF">EDC90_102340</name>
</gene>
<dbReference type="SUPFAM" id="SSF51556">
    <property type="entry name" value="Metallo-dependent hydrolases"/>
    <property type="match status" value="1"/>
</dbReference>
<dbReference type="Gene3D" id="3.20.20.140">
    <property type="entry name" value="Metal-dependent hydrolases"/>
    <property type="match status" value="1"/>
</dbReference>
<evidence type="ECO:0000256" key="6">
    <source>
        <dbReference type="HAMAP-Rule" id="MF_01518"/>
    </source>
</evidence>
<dbReference type="PANTHER" id="PTHR11113:SF2">
    <property type="entry name" value="ADENINE DEAMINASE"/>
    <property type="match status" value="1"/>
</dbReference>
<evidence type="ECO:0000259" key="8">
    <source>
        <dbReference type="Pfam" id="PF13382"/>
    </source>
</evidence>
<name>A0A4R3NUN6_9HYPH</name>
<comment type="caution">
    <text evidence="9">The sequence shown here is derived from an EMBL/GenBank/DDBJ whole genome shotgun (WGS) entry which is preliminary data.</text>
</comment>
<sequence length="588" mass="61767">MKSIDDPAMRAAAVEAARGGRPFDLLISGGTLVDVATGELRRADIGIIGPLIAAVLPQGARSDAAQRIDASGMFVSPGLIDMHMHVESSMVTPATYARAVLPRGVTTIVWDPHELANVAGVPAVDWAIDAARELPLEAIILAPSCVPSAPGLERAGANFGPESIAALLERPEIGGIAEVMNMEGVISGSPRMSGIVNAGLAAKKPVFGHARGLSGDRLSAFMSAGVSSDHELTSGDDLLEKLRAGLTIELRGSHPYLFDGFIAALKTLPVWPQTLTLCTDDVFPDDLLEQGGLDALIRALVAGGLSPVQVLQAATLNAARRLNRTDLGLIAAGRRANIAIFEDLETFSTRHVIVDGKVIASDGRLNAAVSDHPSDMLKGSMKVEPLSPDDFRVKAEGSRVEVATIDQPRFTRWGKAEADVQNGFVCPPDGATLISVVHRHGQAAEKPKTGFLRGWGEWRGAFATTVSHDSHNLTVFGQNPEDMAVAANALIESGGGMVVVENGKVKALLALPLLGLISDASLEDVARDFEAVRKAAGTIVDWEPPYLSFKALVGATLACNAGPHQTDMGIADVETGTVLESPVLRQLV</sequence>
<dbReference type="InterPro" id="IPR026912">
    <property type="entry name" value="Adenine_deam_C"/>
</dbReference>
<evidence type="ECO:0000256" key="2">
    <source>
        <dbReference type="ARBA" id="ARBA00012782"/>
    </source>
</evidence>
<dbReference type="PANTHER" id="PTHR11113">
    <property type="entry name" value="N-ACETYLGLUCOSAMINE-6-PHOSPHATE DEACETYLASE"/>
    <property type="match status" value="1"/>
</dbReference>
<dbReference type="InterPro" id="IPR011059">
    <property type="entry name" value="Metal-dep_hydrolase_composite"/>
</dbReference>
<evidence type="ECO:0000256" key="1">
    <source>
        <dbReference type="ARBA" id="ARBA00006773"/>
    </source>
</evidence>
<evidence type="ECO:0000256" key="4">
    <source>
        <dbReference type="ARBA" id="ARBA00023211"/>
    </source>
</evidence>